<dbReference type="EMBL" id="CP014989">
    <property type="protein sequence ID" value="ANS77772.1"/>
    <property type="molecule type" value="Genomic_DNA"/>
</dbReference>
<evidence type="ECO:0000256" key="1">
    <source>
        <dbReference type="ARBA" id="ARBA00004651"/>
    </source>
</evidence>
<organism evidence="8 9">
    <name type="scientific">Serinicoccus hydrothermalis</name>
    <dbReference type="NCBI Taxonomy" id="1758689"/>
    <lineage>
        <taxon>Bacteria</taxon>
        <taxon>Bacillati</taxon>
        <taxon>Actinomycetota</taxon>
        <taxon>Actinomycetes</taxon>
        <taxon>Micrococcales</taxon>
        <taxon>Ornithinimicrobiaceae</taxon>
        <taxon>Serinicoccus</taxon>
    </lineage>
</organism>
<feature type="transmembrane region" description="Helical" evidence="7">
    <location>
        <begin position="138"/>
        <end position="158"/>
    </location>
</feature>
<dbReference type="PANTHER" id="PTHR33452">
    <property type="entry name" value="OXIDOREDUCTASE CATD-RELATED"/>
    <property type="match status" value="1"/>
</dbReference>
<evidence type="ECO:0000256" key="5">
    <source>
        <dbReference type="ARBA" id="ARBA00022989"/>
    </source>
</evidence>
<dbReference type="PANTHER" id="PTHR33452:SF1">
    <property type="entry name" value="INNER MEMBRANE PROTEIN YPHA-RELATED"/>
    <property type="match status" value="1"/>
</dbReference>
<evidence type="ECO:0000256" key="3">
    <source>
        <dbReference type="ARBA" id="ARBA00022475"/>
    </source>
</evidence>
<comment type="similarity">
    <text evidence="2">Belongs to the DoxX family.</text>
</comment>
<evidence type="ECO:0000313" key="9">
    <source>
        <dbReference type="Proteomes" id="UP000092482"/>
    </source>
</evidence>
<evidence type="ECO:0000256" key="7">
    <source>
        <dbReference type="SAM" id="Phobius"/>
    </source>
</evidence>
<sequence length="172" mass="18243">MSESVDGQDASDFHREVGDPWDEGYAVTGPVEAHGRSLDFGLLLLRAGSLLLVPHGAYAAFDMARFTALVDQTLIGSQAPDFFAWAIMLCAVGLPVLLLLGLFTRPAAFLLTAVLAAVWILGVFLREDYRPFAGDGSLTGEVALLLVALVLPLVFTGAGRLSVDSLRTGGRP</sequence>
<feature type="transmembrane region" description="Helical" evidence="7">
    <location>
        <begin position="82"/>
        <end position="102"/>
    </location>
</feature>
<dbReference type="InterPro" id="IPR032808">
    <property type="entry name" value="DoxX"/>
</dbReference>
<dbReference type="AlphaFoldDB" id="A0A1B1N8L2"/>
<accession>A0A1B1N8L2</accession>
<comment type="subcellular location">
    <subcellularLocation>
        <location evidence="1">Cell membrane</location>
        <topology evidence="1">Multi-pass membrane protein</topology>
    </subcellularLocation>
</comment>
<reference evidence="8 9" key="1">
    <citation type="submission" date="2016-03" db="EMBL/GenBank/DDBJ databases">
        <title>Shallow-sea hydrothermal system.</title>
        <authorList>
            <person name="Tang K."/>
        </authorList>
    </citation>
    <scope>NUCLEOTIDE SEQUENCE [LARGE SCALE GENOMIC DNA]</scope>
    <source>
        <strain evidence="8 9">JLT9</strain>
    </source>
</reference>
<dbReference type="InterPro" id="IPR051907">
    <property type="entry name" value="DoxX-like_oxidoreductase"/>
</dbReference>
<dbReference type="RefSeq" id="WP_066635564.1">
    <property type="nucleotide sequence ID" value="NZ_CP014989.1"/>
</dbReference>
<evidence type="ECO:0008006" key="10">
    <source>
        <dbReference type="Google" id="ProtNLM"/>
    </source>
</evidence>
<dbReference type="KEGG" id="serj:SGUI_0376"/>
<feature type="transmembrane region" description="Helical" evidence="7">
    <location>
        <begin position="40"/>
        <end position="61"/>
    </location>
</feature>
<keyword evidence="4 7" id="KW-0812">Transmembrane</keyword>
<protein>
    <recommendedName>
        <fullName evidence="10">DoxX family protein</fullName>
    </recommendedName>
</protein>
<keyword evidence="9" id="KW-1185">Reference proteome</keyword>
<name>A0A1B1N8L2_9MICO</name>
<evidence type="ECO:0000256" key="4">
    <source>
        <dbReference type="ARBA" id="ARBA00022692"/>
    </source>
</evidence>
<evidence type="ECO:0000256" key="6">
    <source>
        <dbReference type="ARBA" id="ARBA00023136"/>
    </source>
</evidence>
<feature type="transmembrane region" description="Helical" evidence="7">
    <location>
        <begin position="108"/>
        <end position="126"/>
    </location>
</feature>
<keyword evidence="3" id="KW-1003">Cell membrane</keyword>
<proteinExistence type="inferred from homology"/>
<keyword evidence="6 7" id="KW-0472">Membrane</keyword>
<dbReference type="OrthoDB" id="4872243at2"/>
<dbReference type="Pfam" id="PF07681">
    <property type="entry name" value="DoxX"/>
    <property type="match status" value="1"/>
</dbReference>
<evidence type="ECO:0000313" key="8">
    <source>
        <dbReference type="EMBL" id="ANS77772.1"/>
    </source>
</evidence>
<dbReference type="STRING" id="1758689.SGUI_0376"/>
<dbReference type="Proteomes" id="UP000092482">
    <property type="component" value="Chromosome"/>
</dbReference>
<dbReference type="GO" id="GO:0005886">
    <property type="term" value="C:plasma membrane"/>
    <property type="evidence" value="ECO:0007669"/>
    <property type="project" value="UniProtKB-SubCell"/>
</dbReference>
<gene>
    <name evidence="8" type="ORF">SGUI_0376</name>
</gene>
<keyword evidence="5 7" id="KW-1133">Transmembrane helix</keyword>
<evidence type="ECO:0000256" key="2">
    <source>
        <dbReference type="ARBA" id="ARBA00006679"/>
    </source>
</evidence>